<accession>A0ACB7GRI8</accession>
<evidence type="ECO:0000313" key="2">
    <source>
        <dbReference type="Proteomes" id="UP000091857"/>
    </source>
</evidence>
<organism evidence="1 2">
    <name type="scientific">Manihot esculenta</name>
    <name type="common">Cassava</name>
    <name type="synonym">Jatropha manihot</name>
    <dbReference type="NCBI Taxonomy" id="3983"/>
    <lineage>
        <taxon>Eukaryota</taxon>
        <taxon>Viridiplantae</taxon>
        <taxon>Streptophyta</taxon>
        <taxon>Embryophyta</taxon>
        <taxon>Tracheophyta</taxon>
        <taxon>Spermatophyta</taxon>
        <taxon>Magnoliopsida</taxon>
        <taxon>eudicotyledons</taxon>
        <taxon>Gunneridae</taxon>
        <taxon>Pentapetalae</taxon>
        <taxon>rosids</taxon>
        <taxon>fabids</taxon>
        <taxon>Malpighiales</taxon>
        <taxon>Euphorbiaceae</taxon>
        <taxon>Crotonoideae</taxon>
        <taxon>Manihoteae</taxon>
        <taxon>Manihot</taxon>
    </lineage>
</organism>
<reference evidence="2" key="1">
    <citation type="journal article" date="2016" name="Nat. Biotechnol.">
        <title>Sequencing wild and cultivated cassava and related species reveals extensive interspecific hybridization and genetic diversity.</title>
        <authorList>
            <person name="Bredeson J.V."/>
            <person name="Lyons J.B."/>
            <person name="Prochnik S.E."/>
            <person name="Wu G.A."/>
            <person name="Ha C.M."/>
            <person name="Edsinger-Gonzales E."/>
            <person name="Grimwood J."/>
            <person name="Schmutz J."/>
            <person name="Rabbi I.Y."/>
            <person name="Egesi C."/>
            <person name="Nauluvula P."/>
            <person name="Lebot V."/>
            <person name="Ndunguru J."/>
            <person name="Mkamilo G."/>
            <person name="Bart R.S."/>
            <person name="Setter T.L."/>
            <person name="Gleadow R.M."/>
            <person name="Kulakow P."/>
            <person name="Ferguson M.E."/>
            <person name="Rounsley S."/>
            <person name="Rokhsar D.S."/>
        </authorList>
    </citation>
    <scope>NUCLEOTIDE SEQUENCE [LARGE SCALE GENOMIC DNA]</scope>
    <source>
        <strain evidence="2">cv. AM560-2</strain>
    </source>
</reference>
<protein>
    <submittedName>
        <fullName evidence="1">Uncharacterized protein</fullName>
    </submittedName>
</protein>
<comment type="caution">
    <text evidence="1">The sequence shown here is derived from an EMBL/GenBank/DDBJ whole genome shotgun (WGS) entry which is preliminary data.</text>
</comment>
<name>A0ACB7GRI8_MANES</name>
<sequence length="98" mass="10770">MVSSLFRAAVSCSPSVFGGSSLNKRKDVFAEQGKESMCLQWTSIKLLFFAKSVNIATELNKLLVENNFPSICSILACPRRKTGCDGIKGSDDLQHIQR</sequence>
<dbReference type="Proteomes" id="UP000091857">
    <property type="component" value="Chromosome 12"/>
</dbReference>
<keyword evidence="2" id="KW-1185">Reference proteome</keyword>
<proteinExistence type="predicted"/>
<gene>
    <name evidence="1" type="ORF">MANES_12G077100v8</name>
</gene>
<dbReference type="EMBL" id="CM004398">
    <property type="protein sequence ID" value="KAG8642350.1"/>
    <property type="molecule type" value="Genomic_DNA"/>
</dbReference>
<evidence type="ECO:0000313" key="1">
    <source>
        <dbReference type="EMBL" id="KAG8642350.1"/>
    </source>
</evidence>